<dbReference type="InterPro" id="IPR014284">
    <property type="entry name" value="RNA_pol_sigma-70_dom"/>
</dbReference>
<feature type="domain" description="RNA polymerase sigma-70 region 2" evidence="5">
    <location>
        <begin position="28"/>
        <end position="97"/>
    </location>
</feature>
<dbReference type="Pfam" id="PF04542">
    <property type="entry name" value="Sigma70_r2"/>
    <property type="match status" value="1"/>
</dbReference>
<gene>
    <name evidence="7" type="ORF">KTA_16620</name>
</gene>
<feature type="domain" description="RNA polymerase sigma factor 70 region 4 type 2" evidence="6">
    <location>
        <begin position="129"/>
        <end position="180"/>
    </location>
</feature>
<evidence type="ECO:0000256" key="4">
    <source>
        <dbReference type="ARBA" id="ARBA00023163"/>
    </source>
</evidence>
<dbReference type="SUPFAM" id="SSF88659">
    <property type="entry name" value="Sigma3 and sigma4 domains of RNA polymerase sigma factors"/>
    <property type="match status" value="1"/>
</dbReference>
<dbReference type="GO" id="GO:0016987">
    <property type="term" value="F:sigma factor activity"/>
    <property type="evidence" value="ECO:0007669"/>
    <property type="project" value="UniProtKB-KW"/>
</dbReference>
<keyword evidence="3" id="KW-0731">Sigma factor</keyword>
<keyword evidence="2" id="KW-0805">Transcription regulation</keyword>
<dbReference type="CDD" id="cd06171">
    <property type="entry name" value="Sigma70_r4"/>
    <property type="match status" value="1"/>
</dbReference>
<dbReference type="InterPro" id="IPR013325">
    <property type="entry name" value="RNA_pol_sigma_r2"/>
</dbReference>
<dbReference type="InterPro" id="IPR007627">
    <property type="entry name" value="RNA_pol_sigma70_r2"/>
</dbReference>
<dbReference type="AlphaFoldDB" id="A0A455SYG0"/>
<reference evidence="7" key="1">
    <citation type="submission" date="2018-12" db="EMBL/GenBank/DDBJ databases">
        <title>Novel natural products biosynthetic potential of the class Ktedonobacteria.</title>
        <authorList>
            <person name="Zheng Y."/>
            <person name="Saitou A."/>
            <person name="Wang C.M."/>
            <person name="Toyoda A."/>
            <person name="Minakuchi Y."/>
            <person name="Sekiguchi Y."/>
            <person name="Ueda K."/>
            <person name="Takano H."/>
            <person name="Sakai Y."/>
            <person name="Yokota A."/>
            <person name="Yabe S."/>
        </authorList>
    </citation>
    <scope>NUCLEOTIDE SEQUENCE</scope>
    <source>
        <strain evidence="7">A3-2</strain>
    </source>
</reference>
<evidence type="ECO:0000256" key="2">
    <source>
        <dbReference type="ARBA" id="ARBA00023015"/>
    </source>
</evidence>
<dbReference type="Gene3D" id="1.10.10.10">
    <property type="entry name" value="Winged helix-like DNA-binding domain superfamily/Winged helix DNA-binding domain"/>
    <property type="match status" value="1"/>
</dbReference>
<dbReference type="InterPro" id="IPR036388">
    <property type="entry name" value="WH-like_DNA-bd_sf"/>
</dbReference>
<dbReference type="EMBL" id="AP019377">
    <property type="protein sequence ID" value="BBH93463.1"/>
    <property type="molecule type" value="Genomic_DNA"/>
</dbReference>
<dbReference type="GO" id="GO:0003677">
    <property type="term" value="F:DNA binding"/>
    <property type="evidence" value="ECO:0007669"/>
    <property type="project" value="InterPro"/>
</dbReference>
<dbReference type="InterPro" id="IPR013324">
    <property type="entry name" value="RNA_pol_sigma_r3/r4-like"/>
</dbReference>
<evidence type="ECO:0000313" key="7">
    <source>
        <dbReference type="EMBL" id="BBH93463.1"/>
    </source>
</evidence>
<dbReference type="SUPFAM" id="SSF88946">
    <property type="entry name" value="Sigma2 domain of RNA polymerase sigma factors"/>
    <property type="match status" value="1"/>
</dbReference>
<dbReference type="Gene3D" id="1.10.1740.10">
    <property type="match status" value="1"/>
</dbReference>
<protein>
    <submittedName>
        <fullName evidence="7">RNA polymerase sigma factor</fullName>
    </submittedName>
</protein>
<keyword evidence="4" id="KW-0804">Transcription</keyword>
<name>A0A455SYG0_9CHLR</name>
<dbReference type="GO" id="GO:0006352">
    <property type="term" value="P:DNA-templated transcription initiation"/>
    <property type="evidence" value="ECO:0007669"/>
    <property type="project" value="InterPro"/>
</dbReference>
<dbReference type="InterPro" id="IPR013249">
    <property type="entry name" value="RNA_pol_sigma70_r4_t2"/>
</dbReference>
<accession>A0A455SYG0</accession>
<evidence type="ECO:0000259" key="6">
    <source>
        <dbReference type="Pfam" id="PF08281"/>
    </source>
</evidence>
<dbReference type="Pfam" id="PF08281">
    <property type="entry name" value="Sigma70_r4_2"/>
    <property type="match status" value="1"/>
</dbReference>
<comment type="similarity">
    <text evidence="1">Belongs to the sigma-70 factor family. ECF subfamily.</text>
</comment>
<dbReference type="NCBIfam" id="TIGR02937">
    <property type="entry name" value="sigma70-ECF"/>
    <property type="match status" value="1"/>
</dbReference>
<dbReference type="InterPro" id="IPR039425">
    <property type="entry name" value="RNA_pol_sigma-70-like"/>
</dbReference>
<organism evidence="7">
    <name type="scientific">Thermogemmatispora argillosa</name>
    <dbReference type="NCBI Taxonomy" id="2045280"/>
    <lineage>
        <taxon>Bacteria</taxon>
        <taxon>Bacillati</taxon>
        <taxon>Chloroflexota</taxon>
        <taxon>Ktedonobacteria</taxon>
        <taxon>Thermogemmatisporales</taxon>
        <taxon>Thermogemmatisporaceae</taxon>
        <taxon>Thermogemmatispora</taxon>
    </lineage>
</organism>
<evidence type="ECO:0000256" key="3">
    <source>
        <dbReference type="ARBA" id="ARBA00023082"/>
    </source>
</evidence>
<dbReference type="PANTHER" id="PTHR43133">
    <property type="entry name" value="RNA POLYMERASE ECF-TYPE SIGMA FACTO"/>
    <property type="match status" value="1"/>
</dbReference>
<proteinExistence type="inferred from homology"/>
<evidence type="ECO:0000256" key="1">
    <source>
        <dbReference type="ARBA" id="ARBA00010641"/>
    </source>
</evidence>
<sequence length="190" mass="22106">MNIARQSEQERILATGQDAVDVQAFQRFYEENLHLIYRYIYSKVGNREEAEDLTSQIFMKAVRMLSRERGTDQTSWQRWLFQVARTTLADYWRSHYRLPLDSLEELLDAGWQGPSEEISLSCPDERPAERVQRILQALPAHYREVLICRFILNLSIKETALRMGLSEANVKVLQFRALKRAAALESVVTG</sequence>
<evidence type="ECO:0000259" key="5">
    <source>
        <dbReference type="Pfam" id="PF04542"/>
    </source>
</evidence>
<dbReference type="PANTHER" id="PTHR43133:SF57">
    <property type="entry name" value="RNA POLYMERASE SIGMA-70 FACTOR"/>
    <property type="match status" value="1"/>
</dbReference>